<dbReference type="InterPro" id="IPR032508">
    <property type="entry name" value="FecR_C"/>
</dbReference>
<dbReference type="Pfam" id="PF04773">
    <property type="entry name" value="FecR"/>
    <property type="match status" value="1"/>
</dbReference>
<dbReference type="GO" id="GO:0016989">
    <property type="term" value="F:sigma factor antagonist activity"/>
    <property type="evidence" value="ECO:0007669"/>
    <property type="project" value="TreeGrafter"/>
</dbReference>
<organism evidence="3 4">
    <name type="scientific">Chitinophaga parva</name>
    <dbReference type="NCBI Taxonomy" id="2169414"/>
    <lineage>
        <taxon>Bacteria</taxon>
        <taxon>Pseudomonadati</taxon>
        <taxon>Bacteroidota</taxon>
        <taxon>Chitinophagia</taxon>
        <taxon>Chitinophagales</taxon>
        <taxon>Chitinophagaceae</taxon>
        <taxon>Chitinophaga</taxon>
    </lineage>
</organism>
<keyword evidence="4" id="KW-1185">Reference proteome</keyword>
<reference evidence="3 4" key="1">
    <citation type="submission" date="2018-04" db="EMBL/GenBank/DDBJ databases">
        <title>Chitinophaga fuyangensis sp. nov., isolated from soil in a chemical factory.</title>
        <authorList>
            <person name="Chen K."/>
        </authorList>
    </citation>
    <scope>NUCLEOTIDE SEQUENCE [LARGE SCALE GENOMIC DNA]</scope>
    <source>
        <strain evidence="3 4">LY-1</strain>
    </source>
</reference>
<dbReference type="InterPro" id="IPR006860">
    <property type="entry name" value="FecR"/>
</dbReference>
<evidence type="ECO:0000259" key="1">
    <source>
        <dbReference type="Pfam" id="PF04773"/>
    </source>
</evidence>
<feature type="domain" description="FecR protein" evidence="1">
    <location>
        <begin position="128"/>
        <end position="228"/>
    </location>
</feature>
<accession>A0A2T7BIL8</accession>
<dbReference type="PIRSF" id="PIRSF018266">
    <property type="entry name" value="FecR"/>
    <property type="match status" value="1"/>
</dbReference>
<dbReference type="PANTHER" id="PTHR30273:SF2">
    <property type="entry name" value="PROTEIN FECR"/>
    <property type="match status" value="1"/>
</dbReference>
<dbReference type="Pfam" id="PF16344">
    <property type="entry name" value="FecR_C"/>
    <property type="match status" value="1"/>
</dbReference>
<dbReference type="RefSeq" id="WP_108687964.1">
    <property type="nucleotide sequence ID" value="NZ_QCYK01000002.1"/>
</dbReference>
<comment type="caution">
    <text evidence="3">The sequence shown here is derived from an EMBL/GenBank/DDBJ whole genome shotgun (WGS) entry which is preliminary data.</text>
</comment>
<proteinExistence type="predicted"/>
<name>A0A2T7BIL8_9BACT</name>
<dbReference type="Gene3D" id="2.60.120.1440">
    <property type="match status" value="1"/>
</dbReference>
<feature type="domain" description="Protein FecR C-terminal" evidence="2">
    <location>
        <begin position="280"/>
        <end position="343"/>
    </location>
</feature>
<sequence>MDLPNQSYEHYTTTTFFEDEQFIRHVLHPDEASVAHWGQVAAQYPAQRTAMEEARIWIQLLHGQRSYQPAVSSQQLWDKIAQDMEQHDRRERQVYRPLRIAARWISAAAAVLIFALLSREWSSLGEKQYATDYGKQEQVVLPDESVITLNGHSAIHYVRTWKSGKPRQIWLQGEAFFEVKHVALQNRLRQSDSFHVYVSDLALTVTGTKFNVRNRRGITEVSLLEGSLRIEKTGPGAFVKMLKPGDAYVYDSSRQLLTTMEGRQPQANRAWTNDELDADGYTLGDILHVLEDTYGYDITLTSPQLAQRTLSGTIPATSADDILFVIRKAFNLKINQKGKHLIISPNL</sequence>
<evidence type="ECO:0000259" key="2">
    <source>
        <dbReference type="Pfam" id="PF16344"/>
    </source>
</evidence>
<dbReference type="Proteomes" id="UP000244450">
    <property type="component" value="Unassembled WGS sequence"/>
</dbReference>
<protein>
    <submittedName>
        <fullName evidence="3">Uncharacterized protein</fullName>
    </submittedName>
</protein>
<dbReference type="PANTHER" id="PTHR30273">
    <property type="entry name" value="PERIPLASMIC SIGNAL SENSOR AND SIGMA FACTOR ACTIVATOR FECR-RELATED"/>
    <property type="match status" value="1"/>
</dbReference>
<evidence type="ECO:0000313" key="4">
    <source>
        <dbReference type="Proteomes" id="UP000244450"/>
    </source>
</evidence>
<evidence type="ECO:0000313" key="3">
    <source>
        <dbReference type="EMBL" id="PUZ26127.1"/>
    </source>
</evidence>
<dbReference type="OrthoDB" id="923517at2"/>
<dbReference type="EMBL" id="QCYK01000002">
    <property type="protein sequence ID" value="PUZ26127.1"/>
    <property type="molecule type" value="Genomic_DNA"/>
</dbReference>
<dbReference type="Gene3D" id="3.55.50.30">
    <property type="match status" value="1"/>
</dbReference>
<gene>
    <name evidence="3" type="ORF">DCC81_17975</name>
</gene>
<dbReference type="InterPro" id="IPR012373">
    <property type="entry name" value="Ferrdict_sens_TM"/>
</dbReference>
<dbReference type="AlphaFoldDB" id="A0A2T7BIL8"/>